<dbReference type="Proteomes" id="UP000002505">
    <property type="component" value="Plasmid pACHL01"/>
</dbReference>
<evidence type="ECO:0000313" key="4">
    <source>
        <dbReference type="Proteomes" id="UP000002505"/>
    </source>
</evidence>
<protein>
    <submittedName>
        <fullName evidence="3">TadE family protein</fullName>
    </submittedName>
</protein>
<evidence type="ECO:0000313" key="3">
    <source>
        <dbReference type="EMBL" id="ACL42391.1"/>
    </source>
</evidence>
<feature type="transmembrane region" description="Helical" evidence="1">
    <location>
        <begin position="12"/>
        <end position="30"/>
    </location>
</feature>
<dbReference type="KEGG" id="ach:Achl_4440"/>
<reference evidence="3" key="1">
    <citation type="submission" date="2009-01" db="EMBL/GenBank/DDBJ databases">
        <title>Complete sequence of plasmid1 of Arthrobacter chlorophenolicus A6.</title>
        <authorList>
            <consortium name="US DOE Joint Genome Institute"/>
            <person name="Lucas S."/>
            <person name="Copeland A."/>
            <person name="Lapidus A."/>
            <person name="Glavina del Rio T."/>
            <person name="Tice H."/>
            <person name="Bruce D."/>
            <person name="Goodwin L."/>
            <person name="Pitluck S."/>
            <person name="Goltsman E."/>
            <person name="Clum A."/>
            <person name="Larimer F."/>
            <person name="Land M."/>
            <person name="Hauser L."/>
            <person name="Kyrpides N."/>
            <person name="Mikhailova N."/>
            <person name="Jansson J."/>
            <person name="Richardson P."/>
        </authorList>
    </citation>
    <scope>NUCLEOTIDE SEQUENCE [LARGE SCALE GENOMIC DNA]</scope>
    <source>
        <strain evidence="3">A6</strain>
        <plasmid evidence="3">pACHL01</plasmid>
    </source>
</reference>
<dbReference type="AlphaFoldDB" id="B8HIZ4"/>
<evidence type="ECO:0000259" key="2">
    <source>
        <dbReference type="Pfam" id="PF07811"/>
    </source>
</evidence>
<geneLocation type="plasmid" evidence="3 4">
    <name>pACHL01</name>
</geneLocation>
<organism evidence="3 4">
    <name type="scientific">Pseudarthrobacter chlorophenolicus (strain ATCC 700700 / DSM 12829 / CIP 107037 / JCM 12360 / KCTC 9906 / NCIMB 13794 / A6)</name>
    <name type="common">Arthrobacter chlorophenolicus</name>
    <dbReference type="NCBI Taxonomy" id="452863"/>
    <lineage>
        <taxon>Bacteria</taxon>
        <taxon>Bacillati</taxon>
        <taxon>Actinomycetota</taxon>
        <taxon>Actinomycetes</taxon>
        <taxon>Micrococcales</taxon>
        <taxon>Micrococcaceae</taxon>
        <taxon>Pseudarthrobacter</taxon>
    </lineage>
</organism>
<dbReference type="OrthoDB" id="5190946at2"/>
<name>B8HIZ4_PSECP</name>
<evidence type="ECO:0000256" key="1">
    <source>
        <dbReference type="SAM" id="Phobius"/>
    </source>
</evidence>
<keyword evidence="3" id="KW-0614">Plasmid</keyword>
<gene>
    <name evidence="3" type="ordered locus">Achl_4440</name>
</gene>
<keyword evidence="4" id="KW-1185">Reference proteome</keyword>
<keyword evidence="1" id="KW-1133">Transmembrane helix</keyword>
<feature type="domain" description="TadE-like" evidence="2">
    <location>
        <begin position="9"/>
        <end position="51"/>
    </location>
</feature>
<keyword evidence="1" id="KW-0812">Transmembrane</keyword>
<keyword evidence="1" id="KW-0472">Membrane</keyword>
<proteinExistence type="predicted"/>
<sequence length="126" mass="13060">MKHLRSERGSVAVEFALILPILIAVLLGIMEFGRAYNAQITVTAAAREGARVMSIQGSPALAKTAVQAASPALNPQLSTGQIQVSPTTCTAGANVTVTVTYRLNFITGFLADGVDLKGKGVMRCGG</sequence>
<accession>B8HIZ4</accession>
<dbReference type="InterPro" id="IPR012495">
    <property type="entry name" value="TadE-like_dom"/>
</dbReference>
<dbReference type="RefSeq" id="WP_012623408.1">
    <property type="nucleotide sequence ID" value="NC_011879.1"/>
</dbReference>
<dbReference type="HOGENOM" id="CLU_122851_1_0_11"/>
<dbReference type="Pfam" id="PF07811">
    <property type="entry name" value="TadE"/>
    <property type="match status" value="1"/>
</dbReference>
<dbReference type="EMBL" id="CP001342">
    <property type="protein sequence ID" value="ACL42391.1"/>
    <property type="molecule type" value="Genomic_DNA"/>
</dbReference>